<evidence type="ECO:0000313" key="1">
    <source>
        <dbReference type="EMBL" id="WBP84362.1"/>
    </source>
</evidence>
<dbReference type="EMBL" id="CP114370">
    <property type="protein sequence ID" value="WBP84362.1"/>
    <property type="molecule type" value="Genomic_DNA"/>
</dbReference>
<protein>
    <submittedName>
        <fullName evidence="1">ABC transporter ATP-binding protein/permease</fullName>
    </submittedName>
</protein>
<keyword evidence="2" id="KW-1185">Reference proteome</keyword>
<reference evidence="1" key="1">
    <citation type="submission" date="2022-12" db="EMBL/GenBank/DDBJ databases">
        <authorList>
            <consortium name="Asia Pacific Centre for Animal Health"/>
            <person name="Klose S.M."/>
            <person name="Legione A.R."/>
            <person name="Monotti I."/>
            <person name="Bushell R."/>
            <person name="Marenda M.S."/>
            <person name="Sugiyama T."/>
            <person name="Browning G.F."/>
            <person name="Vaz P.K."/>
        </authorList>
    </citation>
    <scope>NUCLEOTIDE SEQUENCE</scope>
    <source>
        <strain evidence="1">Felid995</strain>
    </source>
</reference>
<name>A0ACD4PI51_9BACT</name>
<gene>
    <name evidence="1" type="ORF">Me_995_000345</name>
</gene>
<organism evidence="1 2">
    <name type="scientific">Mycoplasmopsis edwardii</name>
    <dbReference type="NCBI Taxonomy" id="53558"/>
    <lineage>
        <taxon>Bacteria</taxon>
        <taxon>Bacillati</taxon>
        <taxon>Mycoplasmatota</taxon>
        <taxon>Mycoplasmoidales</taxon>
        <taxon>Metamycoplasmataceae</taxon>
        <taxon>Mycoplasmopsis</taxon>
    </lineage>
</organism>
<dbReference type="Proteomes" id="UP001213039">
    <property type="component" value="Chromosome"/>
</dbReference>
<evidence type="ECO:0000313" key="2">
    <source>
        <dbReference type="Proteomes" id="UP001213039"/>
    </source>
</evidence>
<keyword evidence="1" id="KW-0067">ATP-binding</keyword>
<proteinExistence type="predicted"/>
<sequence length="596" mass="67511">MMDTWRLIITKKQKEIKIFDFTKGLRILILLTIILLAVQIALEVLTPQYVKNIINILSDNNSDLSSQKKESEIWFNGGLLLLFVIVIICISLTIQTLLIPKITTQFTMNLKNKVFAKIQELSPQDLSKLSIGAILNRLNADVLSLERTLSMLILNVIRSIFVFGSALFFSITTSPQLSLIFVITIPIIVVMVFVVSYVQKIIKRLFIFNDEFNQKLQENLNSLKTIKANATEEKEYSIIQKLTQKLTKSNLKITVANSVSESFFMMIIFMSLIILATIGVNQVLQNKIQIGTMVLFSTYIWMITFSFIGILNIGFNLFIAKPSAQRIKEILNYQSLIKNSLNPIKDFSIDVIEFKNVSFKHENSDLLVLKNINFVIKKNQTLGILGQTGEGKSTIINLLARFFDVTSGEILINNINIKEYDINKLREKISIVFQDSVLFKGTIRSNLTSFNKNIDDQEIYNALEKSDIYNFVNGLEDKLNHKVEPKGTNFSGGQKQRLSIARALLKQPELLILDDATSAVDATTEKKIKTAINETLGMTKIIISQKISSIKDCDFIAVIEKGKLSALSSHEQLLKTNKTYKNIFESQNSMIEVTNE</sequence>
<keyword evidence="1" id="KW-0547">Nucleotide-binding</keyword>
<accession>A0ACD4PI51</accession>